<dbReference type="AlphaFoldDB" id="A0AB38D1L1"/>
<sequence length="155" mass="18146">MLLEGWTSTPVEHERLTRTEVVEHERYWSKMVLKARNLRRKYDRAVWLSDANRAESLAEALRSLGPSMLYAHGRWERHGRWNRYYQVRGGAVHTTLTCRCINGDTVLNPLPQFAGRSRKFIADRYKLCRHCGDSNTGDIPSDRAYRSFKVYLLMA</sequence>
<evidence type="ECO:0008006" key="3">
    <source>
        <dbReference type="Google" id="ProtNLM"/>
    </source>
</evidence>
<reference evidence="1 2" key="1">
    <citation type="submission" date="2016-11" db="EMBL/GenBank/DDBJ databases">
        <authorList>
            <consortium name="Pathogen Informatics"/>
        </authorList>
    </citation>
    <scope>NUCLEOTIDE SEQUENCE [LARGE SCALE GENOMIC DNA]</scope>
    <source>
        <strain evidence="1 2">104</strain>
    </source>
</reference>
<accession>A0AB38D1L1</accession>
<comment type="caution">
    <text evidence="1">The sequence shown here is derived from an EMBL/GenBank/DDBJ whole genome shotgun (WGS) entry which is preliminary data.</text>
</comment>
<proteinExistence type="predicted"/>
<organism evidence="1 2">
    <name type="scientific">Mycobacteroides abscessus subsp. abscessus</name>
    <dbReference type="NCBI Taxonomy" id="1185650"/>
    <lineage>
        <taxon>Bacteria</taxon>
        <taxon>Bacillati</taxon>
        <taxon>Actinomycetota</taxon>
        <taxon>Actinomycetes</taxon>
        <taxon>Mycobacteriales</taxon>
        <taxon>Mycobacteriaceae</taxon>
        <taxon>Mycobacteroides</taxon>
        <taxon>Mycobacteroides abscessus</taxon>
    </lineage>
</organism>
<dbReference type="Proteomes" id="UP000185210">
    <property type="component" value="Unassembled WGS sequence"/>
</dbReference>
<evidence type="ECO:0000313" key="2">
    <source>
        <dbReference type="Proteomes" id="UP000185210"/>
    </source>
</evidence>
<protein>
    <recommendedName>
        <fullName evidence="3">Bacteriophage protein</fullName>
    </recommendedName>
</protein>
<evidence type="ECO:0000313" key="1">
    <source>
        <dbReference type="EMBL" id="SIB19796.1"/>
    </source>
</evidence>
<dbReference type="EMBL" id="FSHM01000004">
    <property type="protein sequence ID" value="SIB19796.1"/>
    <property type="molecule type" value="Genomic_DNA"/>
</dbReference>
<name>A0AB38D1L1_9MYCO</name>
<gene>
    <name evidence="1" type="ORF">SAMEA2070301_03202</name>
</gene>